<evidence type="ECO:0000313" key="4">
    <source>
        <dbReference type="Proteomes" id="UP000828251"/>
    </source>
</evidence>
<accession>A0A9D3WAP5</accession>
<dbReference type="Pfam" id="PF00646">
    <property type="entry name" value="F-box"/>
    <property type="match status" value="1"/>
</dbReference>
<dbReference type="InterPro" id="IPR050232">
    <property type="entry name" value="FBL13/AtMIF1-like"/>
</dbReference>
<reference evidence="3 4" key="1">
    <citation type="journal article" date="2021" name="Plant Biotechnol. J.">
        <title>Multi-omics assisted identification of the key and species-specific regulatory components of drought-tolerant mechanisms in Gossypium stocksii.</title>
        <authorList>
            <person name="Yu D."/>
            <person name="Ke L."/>
            <person name="Zhang D."/>
            <person name="Wu Y."/>
            <person name="Sun Y."/>
            <person name="Mei J."/>
            <person name="Sun J."/>
            <person name="Sun Y."/>
        </authorList>
    </citation>
    <scope>NUCLEOTIDE SEQUENCE [LARGE SCALE GENOMIC DNA]</scope>
    <source>
        <strain evidence="4">cv. E1</strain>
        <tissue evidence="3">Leaf</tissue>
    </source>
</reference>
<sequence>MAIQVKVENVDRISNSPDSILDYILSFLSTKEAVATSILSSKWRFLFALVSNLDFELDESNQMLKISTIKSFMCFVDRVLFFHNTANINAFRLRCGKRVDSDRVYGWISAAIWRGVKHLGLSISLDNFTLPGVLFTCTTLITLKLETNLVLNVPKDVCLPNLKILHLKSITFPNDDSVESLVSSCISLVELIICNCRTKKCNISHNSLKVLGIIRSVLYGSLVIDTPALAYFNYTYCVAREYSLKNLQSLIRADIAFQDIRFDSHQAKVTAFFEGISNVNILVLSSTSLKLLKCCEPLPIFPKLLHLKLYCDYQNFERGVANLLTDSDRLQSLFFYQEALTNLPERVPHCILYQLKVIEISGYETNKDCIGKAKVPESISEPPEQSRLRLNIPGREFDRRFPTGQGMLSPNLRMVCLNTSWKWAEQYENRFSMMPFLANWLASPSASCCCMLTNLQQADTFVTMTPEAIVFALTNFVRAWKLAVAHESSRIVNGEWGPSVDSFLCKADTASKSD</sequence>
<evidence type="ECO:0000259" key="2">
    <source>
        <dbReference type="Pfam" id="PF24758"/>
    </source>
</evidence>
<name>A0A9D3WAP5_9ROSI</name>
<dbReference type="OrthoDB" id="650312at2759"/>
<evidence type="ECO:0008006" key="5">
    <source>
        <dbReference type="Google" id="ProtNLM"/>
    </source>
</evidence>
<evidence type="ECO:0000259" key="1">
    <source>
        <dbReference type="Pfam" id="PF00646"/>
    </source>
</evidence>
<organism evidence="3 4">
    <name type="scientific">Gossypium stocksii</name>
    <dbReference type="NCBI Taxonomy" id="47602"/>
    <lineage>
        <taxon>Eukaryota</taxon>
        <taxon>Viridiplantae</taxon>
        <taxon>Streptophyta</taxon>
        <taxon>Embryophyta</taxon>
        <taxon>Tracheophyta</taxon>
        <taxon>Spermatophyta</taxon>
        <taxon>Magnoliopsida</taxon>
        <taxon>eudicotyledons</taxon>
        <taxon>Gunneridae</taxon>
        <taxon>Pentapetalae</taxon>
        <taxon>rosids</taxon>
        <taxon>malvids</taxon>
        <taxon>Malvales</taxon>
        <taxon>Malvaceae</taxon>
        <taxon>Malvoideae</taxon>
        <taxon>Gossypium</taxon>
    </lineage>
</organism>
<dbReference type="PANTHER" id="PTHR31900">
    <property type="entry name" value="F-BOX/RNI SUPERFAMILY PROTEIN-RELATED"/>
    <property type="match status" value="1"/>
</dbReference>
<keyword evidence="4" id="KW-1185">Reference proteome</keyword>
<dbReference type="SUPFAM" id="SSF81383">
    <property type="entry name" value="F-box domain"/>
    <property type="match status" value="1"/>
</dbReference>
<dbReference type="Gene3D" id="3.80.10.10">
    <property type="entry name" value="Ribonuclease Inhibitor"/>
    <property type="match status" value="1"/>
</dbReference>
<dbReference type="PANTHER" id="PTHR31900:SF27">
    <property type="entry name" value="FBD DOMAIN-CONTAINING PROTEIN"/>
    <property type="match status" value="1"/>
</dbReference>
<dbReference type="InterPro" id="IPR053781">
    <property type="entry name" value="F-box_AtFBL13-like"/>
</dbReference>
<gene>
    <name evidence="3" type="ORF">J1N35_004239</name>
</gene>
<dbReference type="CDD" id="cd22160">
    <property type="entry name" value="F-box_AtFBL13-like"/>
    <property type="match status" value="1"/>
</dbReference>
<dbReference type="InterPro" id="IPR036047">
    <property type="entry name" value="F-box-like_dom_sf"/>
</dbReference>
<dbReference type="EMBL" id="JAIQCV010000002">
    <property type="protein sequence ID" value="KAH1121079.1"/>
    <property type="molecule type" value="Genomic_DNA"/>
</dbReference>
<dbReference type="Pfam" id="PF24758">
    <property type="entry name" value="LRR_At5g56370"/>
    <property type="match status" value="1"/>
</dbReference>
<feature type="domain" description="F-box/LRR-repeat protein 15/At3g58940/PEG3-like LRR" evidence="2">
    <location>
        <begin position="106"/>
        <end position="230"/>
    </location>
</feature>
<dbReference type="SUPFAM" id="SSF52058">
    <property type="entry name" value="L domain-like"/>
    <property type="match status" value="1"/>
</dbReference>
<proteinExistence type="predicted"/>
<dbReference type="InterPro" id="IPR055411">
    <property type="entry name" value="LRR_FXL15/At3g58940/PEG3-like"/>
</dbReference>
<dbReference type="Proteomes" id="UP000828251">
    <property type="component" value="Unassembled WGS sequence"/>
</dbReference>
<dbReference type="AlphaFoldDB" id="A0A9D3WAP5"/>
<dbReference type="InterPro" id="IPR001810">
    <property type="entry name" value="F-box_dom"/>
</dbReference>
<feature type="domain" description="F-box" evidence="1">
    <location>
        <begin position="17"/>
        <end position="48"/>
    </location>
</feature>
<dbReference type="InterPro" id="IPR032675">
    <property type="entry name" value="LRR_dom_sf"/>
</dbReference>
<evidence type="ECO:0000313" key="3">
    <source>
        <dbReference type="EMBL" id="KAH1121079.1"/>
    </source>
</evidence>
<protein>
    <recommendedName>
        <fullName evidence="5">F-box domain-containing protein</fullName>
    </recommendedName>
</protein>
<comment type="caution">
    <text evidence="3">The sequence shown here is derived from an EMBL/GenBank/DDBJ whole genome shotgun (WGS) entry which is preliminary data.</text>
</comment>